<comment type="caution">
    <text evidence="1">The sequence shown here is derived from an EMBL/GenBank/DDBJ whole genome shotgun (WGS) entry which is preliminary data.</text>
</comment>
<dbReference type="AlphaFoldDB" id="A0ABD5LDC0"/>
<dbReference type="RefSeq" id="WP_249998842.1">
    <property type="nucleotide sequence ID" value="NZ_CP095443.1"/>
</dbReference>
<accession>A0ABD5LDC0</accession>
<proteinExistence type="predicted"/>
<evidence type="ECO:0000313" key="1">
    <source>
        <dbReference type="EMBL" id="MER5078292.1"/>
    </source>
</evidence>
<dbReference type="Proteomes" id="UP001495779">
    <property type="component" value="Unassembled WGS sequence"/>
</dbReference>
<organism evidence="1 2">
    <name type="scientific">Providencia stuartii</name>
    <dbReference type="NCBI Taxonomy" id="588"/>
    <lineage>
        <taxon>Bacteria</taxon>
        <taxon>Pseudomonadati</taxon>
        <taxon>Pseudomonadota</taxon>
        <taxon>Gammaproteobacteria</taxon>
        <taxon>Enterobacterales</taxon>
        <taxon>Morganellaceae</taxon>
        <taxon>Providencia</taxon>
    </lineage>
</organism>
<dbReference type="PROSITE" id="PS51257">
    <property type="entry name" value="PROKAR_LIPOPROTEIN"/>
    <property type="match status" value="1"/>
</dbReference>
<protein>
    <recommendedName>
        <fullName evidence="3">Lipoprotein</fullName>
    </recommendedName>
</protein>
<sequence>MRIGLLTALIVVLSGCSTPSPDDKKEVQVKSDPYEDSVLNTIKKIRTFIKNNKKANLDNQ</sequence>
<dbReference type="EMBL" id="JAGSRH010000025">
    <property type="protein sequence ID" value="MER5078292.1"/>
    <property type="molecule type" value="Genomic_DNA"/>
</dbReference>
<gene>
    <name evidence="1" type="ORF">KDV35_15705</name>
</gene>
<evidence type="ECO:0008006" key="3">
    <source>
        <dbReference type="Google" id="ProtNLM"/>
    </source>
</evidence>
<evidence type="ECO:0000313" key="2">
    <source>
        <dbReference type="Proteomes" id="UP001495779"/>
    </source>
</evidence>
<reference evidence="1 2" key="1">
    <citation type="submission" date="2021-04" db="EMBL/GenBank/DDBJ databases">
        <title>Determining the burden of carbapenem-resistant Enterobacterales from a tertiary public heath setting in Bangladesh: a clinical, epidemiological, and molecular study.</title>
        <authorList>
            <person name="Farzana R."/>
            <person name="Walsh T.R."/>
        </authorList>
    </citation>
    <scope>NUCLEOTIDE SEQUENCE [LARGE SCALE GENOMIC DNA]</scope>
    <source>
        <strain evidence="2">dmpro_s316</strain>
    </source>
</reference>
<name>A0ABD5LDC0_PROST</name>